<organism evidence="1 2">
    <name type="scientific">Clostridium puniceum</name>
    <dbReference type="NCBI Taxonomy" id="29367"/>
    <lineage>
        <taxon>Bacteria</taxon>
        <taxon>Bacillati</taxon>
        <taxon>Bacillota</taxon>
        <taxon>Clostridia</taxon>
        <taxon>Eubacteriales</taxon>
        <taxon>Clostridiaceae</taxon>
        <taxon>Clostridium</taxon>
    </lineage>
</organism>
<dbReference type="STRING" id="29367.CLPUN_38480"/>
<proteinExistence type="predicted"/>
<accession>A0A1S8T9P0</accession>
<dbReference type="Proteomes" id="UP000190890">
    <property type="component" value="Unassembled WGS sequence"/>
</dbReference>
<name>A0A1S8T9P0_9CLOT</name>
<sequence>MKIIEIWNKIIEEWNGTFIIAETKELFYGFSWETTA</sequence>
<keyword evidence="2" id="KW-1185">Reference proteome</keyword>
<dbReference type="AlphaFoldDB" id="A0A1S8T9P0"/>
<gene>
    <name evidence="1" type="ORF">CLPUN_38480</name>
</gene>
<evidence type="ECO:0000313" key="1">
    <source>
        <dbReference type="EMBL" id="OOM74500.1"/>
    </source>
</evidence>
<evidence type="ECO:0000313" key="2">
    <source>
        <dbReference type="Proteomes" id="UP000190890"/>
    </source>
</evidence>
<comment type="caution">
    <text evidence="1">The sequence shown here is derived from an EMBL/GenBank/DDBJ whole genome shotgun (WGS) entry which is preliminary data.</text>
</comment>
<dbReference type="EMBL" id="LZZM01000198">
    <property type="protein sequence ID" value="OOM74500.1"/>
    <property type="molecule type" value="Genomic_DNA"/>
</dbReference>
<reference evidence="1 2" key="1">
    <citation type="submission" date="2016-05" db="EMBL/GenBank/DDBJ databases">
        <title>Microbial solvent formation.</title>
        <authorList>
            <person name="Poehlein A."/>
            <person name="Montoya Solano J.D."/>
            <person name="Flitsch S."/>
            <person name="Krabben P."/>
            <person name="Duerre P."/>
            <person name="Daniel R."/>
        </authorList>
    </citation>
    <scope>NUCLEOTIDE SEQUENCE [LARGE SCALE GENOMIC DNA]</scope>
    <source>
        <strain evidence="1 2">DSM 2619</strain>
    </source>
</reference>
<protein>
    <submittedName>
        <fullName evidence="1">Uncharacterized protein</fullName>
    </submittedName>
</protein>